<evidence type="ECO:0000313" key="2">
    <source>
        <dbReference type="Proteomes" id="UP000027936"/>
    </source>
</evidence>
<dbReference type="RefSeq" id="WP_035197727.1">
    <property type="nucleotide sequence ID" value="NZ_JJRY01000022.1"/>
</dbReference>
<dbReference type="PATRIC" id="fig|1348973.3.peg.3947"/>
<dbReference type="EMBL" id="JJRY01000022">
    <property type="protein sequence ID" value="KEF36809.1"/>
    <property type="molecule type" value="Genomic_DNA"/>
</dbReference>
<dbReference type="Proteomes" id="UP000027936">
    <property type="component" value="Unassembled WGS sequence"/>
</dbReference>
<dbReference type="AlphaFoldDB" id="A0A072NGH4"/>
<accession>A0A072NGH4</accession>
<protein>
    <submittedName>
        <fullName evidence="1">Uncharacterized protein</fullName>
    </submittedName>
</protein>
<organism evidence="1 2">
    <name type="scientific">Schinkia azotoformans MEV2011</name>
    <dbReference type="NCBI Taxonomy" id="1348973"/>
    <lineage>
        <taxon>Bacteria</taxon>
        <taxon>Bacillati</taxon>
        <taxon>Bacillota</taxon>
        <taxon>Bacilli</taxon>
        <taxon>Bacillales</taxon>
        <taxon>Bacillaceae</taxon>
        <taxon>Calidifontibacillus/Schinkia group</taxon>
        <taxon>Schinkia</taxon>
    </lineage>
</organism>
<proteinExistence type="predicted"/>
<sequence>MAEIIVSEKPQKFTFVDNWILEDTAVFETIHEKMVHKLNQYVDIHHFPPTIAQIAVEPPLDNRFLKQQQVWAAQVKAEAG</sequence>
<gene>
    <name evidence="1" type="ORF">M670_04061</name>
</gene>
<reference evidence="1 2" key="1">
    <citation type="submission" date="2014-04" db="EMBL/GenBank/DDBJ databases">
        <title>Draft genome sequence of Bacillus azotoformans MEV2011, a (co-) denitrifying strain unable to grow in the presence of oxygen.</title>
        <authorList>
            <person name="Nielsen M."/>
            <person name="Schreiber L."/>
            <person name="Finster K."/>
            <person name="Schramm A."/>
        </authorList>
    </citation>
    <scope>NUCLEOTIDE SEQUENCE [LARGE SCALE GENOMIC DNA]</scope>
    <source>
        <strain evidence="1 2">MEV2011</strain>
    </source>
</reference>
<name>A0A072NGH4_SCHAZ</name>
<comment type="caution">
    <text evidence="1">The sequence shown here is derived from an EMBL/GenBank/DDBJ whole genome shotgun (WGS) entry which is preliminary data.</text>
</comment>
<evidence type="ECO:0000313" key="1">
    <source>
        <dbReference type="EMBL" id="KEF36809.1"/>
    </source>
</evidence>